<dbReference type="EMBL" id="CBSW010000132">
    <property type="protein sequence ID" value="CDG96575.1"/>
    <property type="molecule type" value="Genomic_DNA"/>
</dbReference>
<comment type="caution">
    <text evidence="1">The sequence shown here is derived from an EMBL/GenBank/DDBJ whole genome shotgun (WGS) entry which is preliminary data.</text>
</comment>
<dbReference type="HOGENOM" id="CLU_3259895_0_0_6"/>
<name>A0A077NFG6_XENBV</name>
<dbReference type="AlphaFoldDB" id="A0A077NFG6"/>
<organism evidence="1">
    <name type="scientific">Xenorhabdus bovienii str. puntauvense</name>
    <dbReference type="NCBI Taxonomy" id="1398201"/>
    <lineage>
        <taxon>Bacteria</taxon>
        <taxon>Pseudomonadati</taxon>
        <taxon>Pseudomonadota</taxon>
        <taxon>Gammaproteobacteria</taxon>
        <taxon>Enterobacterales</taxon>
        <taxon>Morganellaceae</taxon>
        <taxon>Xenorhabdus</taxon>
    </lineage>
</organism>
<reference evidence="1" key="1">
    <citation type="submission" date="2013-07" db="EMBL/GenBank/DDBJ databases">
        <title>Sub-species coevolution in mutualistic symbiosis.</title>
        <authorList>
            <person name="Murfin K."/>
            <person name="Klassen J."/>
            <person name="Lee M."/>
            <person name="Forst S."/>
            <person name="Stock P."/>
            <person name="Goodrich-Blair H."/>
        </authorList>
    </citation>
    <scope>NUCLEOTIDE SEQUENCE [LARGE SCALE GENOMIC DNA]</scope>
    <source>
        <strain evidence="1">Puntauvense</strain>
    </source>
</reference>
<protein>
    <submittedName>
        <fullName evidence="1">Uncharacterized protein</fullName>
    </submittedName>
</protein>
<sequence>MGITPNNFKLGQSEEYKIGLMNVQISCGWWRYPQHHPLEFPI</sequence>
<proteinExistence type="predicted"/>
<gene>
    <name evidence="1" type="ORF">XBP1_2170040</name>
</gene>
<evidence type="ECO:0000313" key="1">
    <source>
        <dbReference type="EMBL" id="CDG96575.1"/>
    </source>
</evidence>
<dbReference type="Proteomes" id="UP000028511">
    <property type="component" value="Unassembled WGS sequence"/>
</dbReference>
<accession>A0A077NFG6</accession>